<dbReference type="InterPro" id="IPR003604">
    <property type="entry name" value="Matrin/U1-like-C_Znf_C2H2"/>
</dbReference>
<dbReference type="EMBL" id="CAIF01000169">
    <property type="protein sequence ID" value="CCH44942.1"/>
    <property type="molecule type" value="Genomic_DNA"/>
</dbReference>
<keyword evidence="12" id="KW-1185">Reference proteome</keyword>
<dbReference type="SMART" id="SM00451">
    <property type="entry name" value="ZnF_U1"/>
    <property type="match status" value="1"/>
</dbReference>
<evidence type="ECO:0000256" key="7">
    <source>
        <dbReference type="ARBA" id="ARBA00023187"/>
    </source>
</evidence>
<dbReference type="InterPro" id="IPR031781">
    <property type="entry name" value="SF3A2_dom"/>
</dbReference>
<name>K0KSE5_WICCF</name>
<dbReference type="SMART" id="SM01050">
    <property type="entry name" value="CactinC_cactus"/>
    <property type="match status" value="1"/>
</dbReference>
<dbReference type="Gene3D" id="2.60.40.2690">
    <property type="match status" value="1"/>
</dbReference>
<reference evidence="11 12" key="1">
    <citation type="journal article" date="2012" name="Eukaryot. Cell">
        <title>Draft genome sequence of Wickerhamomyces ciferrii NRRL Y-1031 F-60-10.</title>
        <authorList>
            <person name="Schneider J."/>
            <person name="Andrea H."/>
            <person name="Blom J."/>
            <person name="Jaenicke S."/>
            <person name="Ruckert C."/>
            <person name="Schorsch C."/>
            <person name="Szczepanowski R."/>
            <person name="Farwick M."/>
            <person name="Goesmann A."/>
            <person name="Puhler A."/>
            <person name="Schaffer S."/>
            <person name="Tauch A."/>
            <person name="Kohler T."/>
            <person name="Brinkrolf K."/>
        </authorList>
    </citation>
    <scope>NUCLEOTIDE SEQUENCE [LARGE SCALE GENOMIC DNA]</scope>
    <source>
        <strain evidence="12">ATCC 14091 / BCRC 22168 / CBS 111 / JCM 3599 / NBRC 0793 / NRRL Y-1031 F-60-10</strain>
    </source>
</reference>
<dbReference type="HOGENOM" id="CLU_050757_1_0_1"/>
<feature type="region of interest" description="Disordered" evidence="9">
    <location>
        <begin position="1"/>
        <end position="25"/>
    </location>
</feature>
<dbReference type="Pfam" id="PF12874">
    <property type="entry name" value="zf-met"/>
    <property type="match status" value="1"/>
</dbReference>
<dbReference type="PANTHER" id="PTHR23205">
    <property type="entry name" value="SPLICING FACTOR 3A SUBUNIT 2"/>
    <property type="match status" value="1"/>
</dbReference>
<dbReference type="Pfam" id="PF16835">
    <property type="entry name" value="SF3A2"/>
    <property type="match status" value="1"/>
</dbReference>
<evidence type="ECO:0000256" key="6">
    <source>
        <dbReference type="ARBA" id="ARBA00022833"/>
    </source>
</evidence>
<keyword evidence="3" id="KW-0479">Metal-binding</keyword>
<dbReference type="Gene3D" id="3.30.160.60">
    <property type="entry name" value="Classic Zinc Finger"/>
    <property type="match status" value="1"/>
</dbReference>
<dbReference type="InParanoid" id="K0KSE5"/>
<evidence type="ECO:0000313" key="11">
    <source>
        <dbReference type="EMBL" id="CCH44942.1"/>
    </source>
</evidence>
<dbReference type="GO" id="GO:0000245">
    <property type="term" value="P:spliceosomal complex assembly"/>
    <property type="evidence" value="ECO:0007669"/>
    <property type="project" value="TreeGrafter"/>
</dbReference>
<dbReference type="InterPro" id="IPR013087">
    <property type="entry name" value="Znf_C2H2_type"/>
</dbReference>
<dbReference type="Proteomes" id="UP000009328">
    <property type="component" value="Unassembled WGS sequence"/>
</dbReference>
<dbReference type="STRING" id="1206466.K0KSE5"/>
<keyword evidence="6" id="KW-0862">Zinc</keyword>
<keyword evidence="2" id="KW-0507">mRNA processing</keyword>
<organism evidence="11 12">
    <name type="scientific">Wickerhamomyces ciferrii (strain ATCC 14091 / BCRC 22168 / CBS 111 / JCM 3599 / NBRC 0793 / NRRL Y-1031 F-60-10)</name>
    <name type="common">Yeast</name>
    <name type="synonym">Pichia ciferrii</name>
    <dbReference type="NCBI Taxonomy" id="1206466"/>
    <lineage>
        <taxon>Eukaryota</taxon>
        <taxon>Fungi</taxon>
        <taxon>Dikarya</taxon>
        <taxon>Ascomycota</taxon>
        <taxon>Saccharomycotina</taxon>
        <taxon>Saccharomycetes</taxon>
        <taxon>Phaffomycetales</taxon>
        <taxon>Wickerhamomycetaceae</taxon>
        <taxon>Wickerhamomyces</taxon>
    </lineage>
</organism>
<keyword evidence="5" id="KW-0863">Zinc-finger</keyword>
<keyword evidence="4" id="KW-0747">Spliceosome</keyword>
<dbReference type="GO" id="GO:0003676">
    <property type="term" value="F:nucleic acid binding"/>
    <property type="evidence" value="ECO:0007669"/>
    <property type="project" value="InterPro"/>
</dbReference>
<dbReference type="GO" id="GO:0005686">
    <property type="term" value="C:U2 snRNP"/>
    <property type="evidence" value="ECO:0007669"/>
    <property type="project" value="TreeGrafter"/>
</dbReference>
<evidence type="ECO:0000256" key="2">
    <source>
        <dbReference type="ARBA" id="ARBA00022664"/>
    </source>
</evidence>
<dbReference type="InterPro" id="IPR036236">
    <property type="entry name" value="Znf_C2H2_sf"/>
</dbReference>
<evidence type="ECO:0000256" key="9">
    <source>
        <dbReference type="SAM" id="MobiDB-lite"/>
    </source>
</evidence>
<evidence type="ECO:0000256" key="5">
    <source>
        <dbReference type="ARBA" id="ARBA00022771"/>
    </source>
</evidence>
<evidence type="ECO:0000256" key="8">
    <source>
        <dbReference type="ARBA" id="ARBA00023242"/>
    </source>
</evidence>
<dbReference type="eggNOG" id="KOG0227">
    <property type="taxonomic scope" value="Eukaryota"/>
</dbReference>
<dbReference type="PANTHER" id="PTHR23205:SF0">
    <property type="entry name" value="SPLICING FACTOR 3A SUBUNIT 2"/>
    <property type="match status" value="1"/>
</dbReference>
<comment type="similarity">
    <text evidence="1">Belongs to the SF3A2 family.</text>
</comment>
<evidence type="ECO:0000313" key="12">
    <source>
        <dbReference type="Proteomes" id="UP000009328"/>
    </source>
</evidence>
<evidence type="ECO:0000256" key="3">
    <source>
        <dbReference type="ARBA" id="ARBA00022723"/>
    </source>
</evidence>
<feature type="domain" description="U1-type" evidence="10">
    <location>
        <begin position="51"/>
        <end position="85"/>
    </location>
</feature>
<dbReference type="SUPFAM" id="SSF57667">
    <property type="entry name" value="beta-beta-alpha zinc fingers"/>
    <property type="match status" value="1"/>
</dbReference>
<dbReference type="GO" id="GO:0008270">
    <property type="term" value="F:zinc ion binding"/>
    <property type="evidence" value="ECO:0007669"/>
    <property type="project" value="UniProtKB-KW"/>
</dbReference>
<dbReference type="GO" id="GO:0071013">
    <property type="term" value="C:catalytic step 2 spliceosome"/>
    <property type="evidence" value="ECO:0007669"/>
    <property type="project" value="TreeGrafter"/>
</dbReference>
<comment type="caution">
    <text evidence="11">The sequence shown here is derived from an EMBL/GenBank/DDBJ whole genome shotgun (WGS) entry which is preliminary data.</text>
</comment>
<evidence type="ECO:0000259" key="10">
    <source>
        <dbReference type="SMART" id="SM00451"/>
    </source>
</evidence>
<protein>
    <submittedName>
        <fullName evidence="11">Splicing factor 3A subunit 2</fullName>
    </submittedName>
</protein>
<dbReference type="GO" id="GO:0071004">
    <property type="term" value="C:U2-type prespliceosome"/>
    <property type="evidence" value="ECO:0007669"/>
    <property type="project" value="TreeGrafter"/>
</dbReference>
<keyword evidence="8" id="KW-0539">Nucleus</keyword>
<keyword evidence="7" id="KW-0508">mRNA splicing</keyword>
<dbReference type="InterPro" id="IPR052092">
    <property type="entry name" value="SF3A2"/>
</dbReference>
<dbReference type="FunCoup" id="K0KSE5">
    <property type="interactions" value="446"/>
</dbReference>
<evidence type="ECO:0000256" key="1">
    <source>
        <dbReference type="ARBA" id="ARBA00008995"/>
    </source>
</evidence>
<accession>K0KSE5</accession>
<sequence>MDYQNRIGSKKGGGGVASASESNSYRRERIKKLVSNQIDLDNDPYVFKNHLGLLECRLCLTTHNNPESFLSHSQGRKHQLNLQKRSILENKHQQQQDHQGISISNINKISKGNKIGKPGYKVMKIRHPISLEIGLLIKINYLQISPGDSPNYRFMNTFEQNIDLSKNSNYQYLVINADPYENIAFKIPSKEIYSERTTSDNDDNDKFWTFWDKDTKEFYIQFFYKNIT</sequence>
<proteinExistence type="inferred from homology"/>
<gene>
    <name evidence="11" type="ORF">BN7_4512</name>
</gene>
<evidence type="ECO:0000256" key="4">
    <source>
        <dbReference type="ARBA" id="ARBA00022728"/>
    </source>
</evidence>
<dbReference type="AlphaFoldDB" id="K0KSE5"/>